<feature type="non-terminal residue" evidence="2">
    <location>
        <position position="64"/>
    </location>
</feature>
<name>A0A3P6RHX7_DIBLA</name>
<evidence type="ECO:0000313" key="2">
    <source>
        <dbReference type="EMBL" id="VDK41648.1"/>
    </source>
</evidence>
<accession>A0A3P6RHX7</accession>
<feature type="compositionally biased region" description="Polar residues" evidence="1">
    <location>
        <begin position="41"/>
        <end position="52"/>
    </location>
</feature>
<organism evidence="2 3">
    <name type="scientific">Dibothriocephalus latus</name>
    <name type="common">Fish tapeworm</name>
    <name type="synonym">Diphyllobothrium latum</name>
    <dbReference type="NCBI Taxonomy" id="60516"/>
    <lineage>
        <taxon>Eukaryota</taxon>
        <taxon>Metazoa</taxon>
        <taxon>Spiralia</taxon>
        <taxon>Lophotrochozoa</taxon>
        <taxon>Platyhelminthes</taxon>
        <taxon>Cestoda</taxon>
        <taxon>Eucestoda</taxon>
        <taxon>Diphyllobothriidea</taxon>
        <taxon>Diphyllobothriidae</taxon>
        <taxon>Dibothriocephalus</taxon>
    </lineage>
</organism>
<dbReference type="AlphaFoldDB" id="A0A3P6RHX7"/>
<gene>
    <name evidence="2" type="ORF">DILT_LOCUS1275</name>
</gene>
<reference evidence="2 3" key="1">
    <citation type="submission" date="2018-11" db="EMBL/GenBank/DDBJ databases">
        <authorList>
            <consortium name="Pathogen Informatics"/>
        </authorList>
    </citation>
    <scope>NUCLEOTIDE SEQUENCE [LARGE SCALE GENOMIC DNA]</scope>
</reference>
<dbReference type="EMBL" id="UYRU01008030">
    <property type="protein sequence ID" value="VDK41648.1"/>
    <property type="molecule type" value="Genomic_DNA"/>
</dbReference>
<dbReference type="Proteomes" id="UP000281553">
    <property type="component" value="Unassembled WGS sequence"/>
</dbReference>
<sequence>MSHFPQIALLQAFVAHAPSTSKTRGVSIARAGGGNAAAAASVSQTPKKQNGSGPRVTYLPQLPT</sequence>
<protein>
    <submittedName>
        <fullName evidence="2">Uncharacterized protein</fullName>
    </submittedName>
</protein>
<proteinExistence type="predicted"/>
<keyword evidence="3" id="KW-1185">Reference proteome</keyword>
<feature type="region of interest" description="Disordered" evidence="1">
    <location>
        <begin position="37"/>
        <end position="64"/>
    </location>
</feature>
<evidence type="ECO:0000313" key="3">
    <source>
        <dbReference type="Proteomes" id="UP000281553"/>
    </source>
</evidence>
<evidence type="ECO:0000256" key="1">
    <source>
        <dbReference type="SAM" id="MobiDB-lite"/>
    </source>
</evidence>